<evidence type="ECO:0000256" key="1">
    <source>
        <dbReference type="SAM" id="MobiDB-lite"/>
    </source>
</evidence>
<dbReference type="Proteomes" id="UP000315295">
    <property type="component" value="Unassembled WGS sequence"/>
</dbReference>
<comment type="caution">
    <text evidence="2">The sequence shown here is derived from an EMBL/GenBank/DDBJ whole genome shotgun (WGS) entry which is preliminary data.</text>
</comment>
<dbReference type="STRING" id="106549.A0A540NAR1"/>
<sequence>MYREQGLGGSKATEVVGHAANPKQRINDVLDKQLERSSPSTSRAINDKDKPLIMGGKQPPSNLRDSRPASASASLTKNNCSDGLKFLSFFLSFTFVFSC</sequence>
<feature type="region of interest" description="Disordered" evidence="1">
    <location>
        <begin position="1"/>
        <end position="76"/>
    </location>
</feature>
<feature type="compositionally biased region" description="Basic and acidic residues" evidence="1">
    <location>
        <begin position="25"/>
        <end position="35"/>
    </location>
</feature>
<evidence type="ECO:0000313" key="3">
    <source>
        <dbReference type="Proteomes" id="UP000315295"/>
    </source>
</evidence>
<name>A0A540NAR1_MALBA</name>
<accession>A0A540NAR1</accession>
<feature type="compositionally biased region" description="Polar residues" evidence="1">
    <location>
        <begin position="59"/>
        <end position="76"/>
    </location>
</feature>
<protein>
    <recommendedName>
        <fullName evidence="4">Casein kinase II subunit beta</fullName>
    </recommendedName>
</protein>
<proteinExistence type="predicted"/>
<evidence type="ECO:0008006" key="4">
    <source>
        <dbReference type="Google" id="ProtNLM"/>
    </source>
</evidence>
<keyword evidence="3" id="KW-1185">Reference proteome</keyword>
<dbReference type="EMBL" id="VIEB01000075">
    <property type="protein sequence ID" value="TQE08132.1"/>
    <property type="molecule type" value="Genomic_DNA"/>
</dbReference>
<evidence type="ECO:0000313" key="2">
    <source>
        <dbReference type="EMBL" id="TQE08132.1"/>
    </source>
</evidence>
<dbReference type="AlphaFoldDB" id="A0A540NAR1"/>
<reference evidence="2 3" key="1">
    <citation type="journal article" date="2019" name="G3 (Bethesda)">
        <title>Sequencing of a Wild Apple (Malus baccata) Genome Unravels the Differences Between Cultivated and Wild Apple Species Regarding Disease Resistance and Cold Tolerance.</title>
        <authorList>
            <person name="Chen X."/>
        </authorList>
    </citation>
    <scope>NUCLEOTIDE SEQUENCE [LARGE SCALE GENOMIC DNA]</scope>
    <source>
        <strain evidence="3">cv. Shandingzi</strain>
        <tissue evidence="2">Leaves</tissue>
    </source>
</reference>
<organism evidence="2 3">
    <name type="scientific">Malus baccata</name>
    <name type="common">Siberian crab apple</name>
    <name type="synonym">Pyrus baccata</name>
    <dbReference type="NCBI Taxonomy" id="106549"/>
    <lineage>
        <taxon>Eukaryota</taxon>
        <taxon>Viridiplantae</taxon>
        <taxon>Streptophyta</taxon>
        <taxon>Embryophyta</taxon>
        <taxon>Tracheophyta</taxon>
        <taxon>Spermatophyta</taxon>
        <taxon>Magnoliopsida</taxon>
        <taxon>eudicotyledons</taxon>
        <taxon>Gunneridae</taxon>
        <taxon>Pentapetalae</taxon>
        <taxon>rosids</taxon>
        <taxon>fabids</taxon>
        <taxon>Rosales</taxon>
        <taxon>Rosaceae</taxon>
        <taxon>Amygdaloideae</taxon>
        <taxon>Maleae</taxon>
        <taxon>Malus</taxon>
    </lineage>
</organism>
<gene>
    <name evidence="2" type="ORF">C1H46_006258</name>
</gene>